<dbReference type="InterPro" id="IPR036638">
    <property type="entry name" value="HLH_DNA-bd_sf"/>
</dbReference>
<dbReference type="FunFam" id="3.30.450.20:FF:000054">
    <property type="entry name" value="Trachealess, isoform D"/>
    <property type="match status" value="1"/>
</dbReference>
<dbReference type="Proteomes" id="UP000002282">
    <property type="component" value="Chromosome 3L"/>
</dbReference>
<dbReference type="EMBL" id="CM000159">
    <property type="protein sequence ID" value="KRK00694.1"/>
    <property type="molecule type" value="Genomic_DNA"/>
</dbReference>
<feature type="compositionally biased region" description="Low complexity" evidence="7">
    <location>
        <begin position="615"/>
        <end position="627"/>
    </location>
</feature>
<feature type="region of interest" description="Disordered" evidence="7">
    <location>
        <begin position="43"/>
        <end position="78"/>
    </location>
</feature>
<keyword evidence="3" id="KW-0805">Transcription regulation</keyword>
<dbReference type="AlphaFoldDB" id="A0A0R1DU24"/>
<feature type="compositionally biased region" description="Polar residues" evidence="7">
    <location>
        <begin position="908"/>
        <end position="931"/>
    </location>
</feature>
<evidence type="ECO:0000256" key="2">
    <source>
        <dbReference type="ARBA" id="ARBA00022737"/>
    </source>
</evidence>
<dbReference type="GO" id="GO:0045944">
    <property type="term" value="P:positive regulation of transcription by RNA polymerase II"/>
    <property type="evidence" value="ECO:0007669"/>
    <property type="project" value="UniProtKB-ARBA"/>
</dbReference>
<keyword evidence="6" id="KW-0539">Nucleus</keyword>
<evidence type="ECO:0000259" key="8">
    <source>
        <dbReference type="PROSITE" id="PS50112"/>
    </source>
</evidence>
<feature type="region of interest" description="Disordered" evidence="7">
    <location>
        <begin position="850"/>
        <end position="931"/>
    </location>
</feature>
<dbReference type="InterPro" id="IPR035965">
    <property type="entry name" value="PAS-like_dom_sf"/>
</dbReference>
<keyword evidence="2" id="KW-0677">Repeat</keyword>
<feature type="region of interest" description="Disordered" evidence="7">
    <location>
        <begin position="527"/>
        <end position="597"/>
    </location>
</feature>
<reference evidence="10 11" key="1">
    <citation type="journal article" date="2007" name="Nature">
        <title>Evolution of genes and genomes on the Drosophila phylogeny.</title>
        <authorList>
            <consortium name="Drosophila 12 Genomes Consortium"/>
            <person name="Clark A.G."/>
            <person name="Eisen M.B."/>
            <person name="Smith D.R."/>
            <person name="Bergman C.M."/>
            <person name="Oliver B."/>
            <person name="Markow T.A."/>
            <person name="Kaufman T.C."/>
            <person name="Kellis M."/>
            <person name="Gelbart W."/>
            <person name="Iyer V.N."/>
            <person name="Pollard D.A."/>
            <person name="Sackton T.B."/>
            <person name="Larracuente A.M."/>
            <person name="Singh N.D."/>
            <person name="Abad J.P."/>
            <person name="Abt D.N."/>
            <person name="Adryan B."/>
            <person name="Aguade M."/>
            <person name="Akashi H."/>
            <person name="Anderson W.W."/>
            <person name="Aquadro C.F."/>
            <person name="Ardell D.H."/>
            <person name="Arguello R."/>
            <person name="Artieri C.G."/>
            <person name="Barbash D.A."/>
            <person name="Barker D."/>
            <person name="Barsanti P."/>
            <person name="Batterham P."/>
            <person name="Batzoglou S."/>
            <person name="Begun D."/>
            <person name="Bhutkar A."/>
            <person name="Blanco E."/>
            <person name="Bosak S.A."/>
            <person name="Bradley R.K."/>
            <person name="Brand A.D."/>
            <person name="Brent M.R."/>
            <person name="Brooks A.N."/>
            <person name="Brown R.H."/>
            <person name="Butlin R.K."/>
            <person name="Caggese C."/>
            <person name="Calvi B.R."/>
            <person name="Bernardo de Carvalho A."/>
            <person name="Caspi A."/>
            <person name="Castrezana S."/>
            <person name="Celniker S.E."/>
            <person name="Chang J.L."/>
            <person name="Chapple C."/>
            <person name="Chatterji S."/>
            <person name="Chinwalla A."/>
            <person name="Civetta A."/>
            <person name="Clifton S.W."/>
            <person name="Comeron J.M."/>
            <person name="Costello J.C."/>
            <person name="Coyne J.A."/>
            <person name="Daub J."/>
            <person name="David R.G."/>
            <person name="Delcher A.L."/>
            <person name="Delehaunty K."/>
            <person name="Do C.B."/>
            <person name="Ebling H."/>
            <person name="Edwards K."/>
            <person name="Eickbush T."/>
            <person name="Evans J.D."/>
            <person name="Filipski A."/>
            <person name="Findeiss S."/>
            <person name="Freyhult E."/>
            <person name="Fulton L."/>
            <person name="Fulton R."/>
            <person name="Garcia A.C."/>
            <person name="Gardiner A."/>
            <person name="Garfield D.A."/>
            <person name="Garvin B.E."/>
            <person name="Gibson G."/>
            <person name="Gilbert D."/>
            <person name="Gnerre S."/>
            <person name="Godfrey J."/>
            <person name="Good R."/>
            <person name="Gotea V."/>
            <person name="Gravely B."/>
            <person name="Greenberg A.J."/>
            <person name="Griffiths-Jones S."/>
            <person name="Gross S."/>
            <person name="Guigo R."/>
            <person name="Gustafson E.A."/>
            <person name="Haerty W."/>
            <person name="Hahn M.W."/>
            <person name="Halligan D.L."/>
            <person name="Halpern A.L."/>
            <person name="Halter G.M."/>
            <person name="Han M.V."/>
            <person name="Heger A."/>
            <person name="Hillier L."/>
            <person name="Hinrichs A.S."/>
            <person name="Holmes I."/>
            <person name="Hoskins R.A."/>
            <person name="Hubisz M.J."/>
            <person name="Hultmark D."/>
            <person name="Huntley M.A."/>
            <person name="Jaffe D.B."/>
            <person name="Jagadeeshan S."/>
            <person name="Jeck W.R."/>
            <person name="Johnson J."/>
            <person name="Jones C.D."/>
            <person name="Jordan W.C."/>
            <person name="Karpen G.H."/>
            <person name="Kataoka E."/>
            <person name="Keightley P.D."/>
            <person name="Kheradpour P."/>
            <person name="Kirkness E.F."/>
            <person name="Koerich L.B."/>
            <person name="Kristiansen K."/>
            <person name="Kudrna D."/>
            <person name="Kulathinal R.J."/>
            <person name="Kumar S."/>
            <person name="Kwok R."/>
            <person name="Lander E."/>
            <person name="Langley C.H."/>
            <person name="Lapoint R."/>
            <person name="Lazzaro B.P."/>
            <person name="Lee S.J."/>
            <person name="Levesque L."/>
            <person name="Li R."/>
            <person name="Lin C.F."/>
            <person name="Lin M.F."/>
            <person name="Lindblad-Toh K."/>
            <person name="Llopart A."/>
            <person name="Long M."/>
            <person name="Low L."/>
            <person name="Lozovsky E."/>
            <person name="Lu J."/>
            <person name="Luo M."/>
            <person name="Machado C.A."/>
            <person name="Makalowski W."/>
            <person name="Marzo M."/>
            <person name="Matsuda M."/>
            <person name="Matzkin L."/>
            <person name="McAllister B."/>
            <person name="McBride C.S."/>
            <person name="McKernan B."/>
            <person name="McKernan K."/>
            <person name="Mendez-Lago M."/>
            <person name="Minx P."/>
            <person name="Mollenhauer M.U."/>
            <person name="Montooth K."/>
            <person name="Mount S.M."/>
            <person name="Mu X."/>
            <person name="Myers E."/>
            <person name="Negre B."/>
            <person name="Newfeld S."/>
            <person name="Nielsen R."/>
            <person name="Noor M.A."/>
            <person name="O'Grady P."/>
            <person name="Pachter L."/>
            <person name="Papaceit M."/>
            <person name="Parisi M.J."/>
            <person name="Parisi M."/>
            <person name="Parts L."/>
            <person name="Pedersen J.S."/>
            <person name="Pesole G."/>
            <person name="Phillippy A.M."/>
            <person name="Ponting C.P."/>
            <person name="Pop M."/>
            <person name="Porcelli D."/>
            <person name="Powell J.R."/>
            <person name="Prohaska S."/>
            <person name="Pruitt K."/>
            <person name="Puig M."/>
            <person name="Quesneville H."/>
            <person name="Ram K.R."/>
            <person name="Rand D."/>
            <person name="Rasmussen M.D."/>
            <person name="Reed L.K."/>
            <person name="Reenan R."/>
            <person name="Reily A."/>
            <person name="Remington K.A."/>
            <person name="Rieger T.T."/>
            <person name="Ritchie M.G."/>
            <person name="Robin C."/>
            <person name="Rogers Y.H."/>
            <person name="Rohde C."/>
            <person name="Rozas J."/>
            <person name="Rubenfield M.J."/>
            <person name="Ruiz A."/>
            <person name="Russo S."/>
            <person name="Salzberg S.L."/>
            <person name="Sanchez-Gracia A."/>
            <person name="Saranga D.J."/>
            <person name="Sato H."/>
            <person name="Schaeffer S.W."/>
            <person name="Schatz M.C."/>
            <person name="Schlenke T."/>
            <person name="Schwartz R."/>
            <person name="Segarra C."/>
            <person name="Singh R.S."/>
            <person name="Sirot L."/>
            <person name="Sirota M."/>
            <person name="Sisneros N.B."/>
            <person name="Smith C.D."/>
            <person name="Smith T.F."/>
            <person name="Spieth J."/>
            <person name="Stage D.E."/>
            <person name="Stark A."/>
            <person name="Stephan W."/>
            <person name="Strausberg R.L."/>
            <person name="Strempel S."/>
            <person name="Sturgill D."/>
            <person name="Sutton G."/>
            <person name="Sutton G.G."/>
            <person name="Tao W."/>
            <person name="Teichmann S."/>
            <person name="Tobari Y.N."/>
            <person name="Tomimura Y."/>
            <person name="Tsolas J.M."/>
            <person name="Valente V.L."/>
            <person name="Venter E."/>
            <person name="Venter J.C."/>
            <person name="Vicario S."/>
            <person name="Vieira F.G."/>
            <person name="Vilella A.J."/>
            <person name="Villasante A."/>
            <person name="Walenz B."/>
            <person name="Wang J."/>
            <person name="Wasserman M."/>
            <person name="Watts T."/>
            <person name="Wilson D."/>
            <person name="Wilson R.K."/>
            <person name="Wing R.A."/>
            <person name="Wolfner M.F."/>
            <person name="Wong A."/>
            <person name="Wong G.K."/>
            <person name="Wu C.I."/>
            <person name="Wu G."/>
            <person name="Yamamoto D."/>
            <person name="Yang H.P."/>
            <person name="Yang S.P."/>
            <person name="Yorke J.A."/>
            <person name="Yoshida K."/>
            <person name="Zdobnov E."/>
            <person name="Zhang P."/>
            <person name="Zhang Y."/>
            <person name="Zimin A.V."/>
            <person name="Baldwin J."/>
            <person name="Abdouelleil A."/>
            <person name="Abdulkadir J."/>
            <person name="Abebe A."/>
            <person name="Abera B."/>
            <person name="Abreu J."/>
            <person name="Acer S.C."/>
            <person name="Aftuck L."/>
            <person name="Alexander A."/>
            <person name="An P."/>
            <person name="Anderson E."/>
            <person name="Anderson S."/>
            <person name="Arachi H."/>
            <person name="Azer M."/>
            <person name="Bachantsang P."/>
            <person name="Barry A."/>
            <person name="Bayul T."/>
            <person name="Berlin A."/>
            <person name="Bessette D."/>
            <person name="Bloom T."/>
            <person name="Blye J."/>
            <person name="Boguslavskiy L."/>
            <person name="Bonnet C."/>
            <person name="Boukhgalter B."/>
            <person name="Bourzgui I."/>
            <person name="Brown A."/>
            <person name="Cahill P."/>
            <person name="Channer S."/>
            <person name="Cheshatsang Y."/>
            <person name="Chuda L."/>
            <person name="Citroen M."/>
            <person name="Collymore A."/>
            <person name="Cooke P."/>
            <person name="Costello M."/>
            <person name="D'Aco K."/>
            <person name="Daza R."/>
            <person name="De Haan G."/>
            <person name="DeGray S."/>
            <person name="DeMaso C."/>
            <person name="Dhargay N."/>
            <person name="Dooley K."/>
            <person name="Dooley E."/>
            <person name="Doricent M."/>
            <person name="Dorje P."/>
            <person name="Dorjee K."/>
            <person name="Dupes A."/>
            <person name="Elong R."/>
            <person name="Falk J."/>
            <person name="Farina A."/>
            <person name="Faro S."/>
            <person name="Ferguson D."/>
            <person name="Fisher S."/>
            <person name="Foley C.D."/>
            <person name="Franke A."/>
            <person name="Friedrich D."/>
            <person name="Gadbois L."/>
            <person name="Gearin G."/>
            <person name="Gearin C.R."/>
            <person name="Giannoukos G."/>
            <person name="Goode T."/>
            <person name="Graham J."/>
            <person name="Grandbois E."/>
            <person name="Grewal S."/>
            <person name="Gyaltsen K."/>
            <person name="Hafez N."/>
            <person name="Hagos B."/>
            <person name="Hall J."/>
            <person name="Henson C."/>
            <person name="Hollinger A."/>
            <person name="Honan T."/>
            <person name="Huard M.D."/>
            <person name="Hughes L."/>
            <person name="Hurhula B."/>
            <person name="Husby M.E."/>
            <person name="Kamat A."/>
            <person name="Kanga B."/>
            <person name="Kashin S."/>
            <person name="Khazanovich D."/>
            <person name="Kisner P."/>
            <person name="Lance K."/>
            <person name="Lara M."/>
            <person name="Lee W."/>
            <person name="Lennon N."/>
            <person name="Letendre F."/>
            <person name="LeVine R."/>
            <person name="Lipovsky A."/>
            <person name="Liu X."/>
            <person name="Liu J."/>
            <person name="Liu S."/>
            <person name="Lokyitsang T."/>
            <person name="Lokyitsang Y."/>
            <person name="Lubonja R."/>
            <person name="Lui A."/>
            <person name="MacDonald P."/>
            <person name="Magnisalis V."/>
            <person name="Maru K."/>
            <person name="Matthews C."/>
            <person name="McCusker W."/>
            <person name="McDonough S."/>
            <person name="Mehta T."/>
            <person name="Meldrim J."/>
            <person name="Meneus L."/>
            <person name="Mihai O."/>
            <person name="Mihalev A."/>
            <person name="Mihova T."/>
            <person name="Mittelman R."/>
            <person name="Mlenga V."/>
            <person name="Montmayeur A."/>
            <person name="Mulrain L."/>
            <person name="Navidi A."/>
            <person name="Naylor J."/>
            <person name="Negash T."/>
            <person name="Nguyen T."/>
            <person name="Nguyen N."/>
            <person name="Nicol R."/>
            <person name="Norbu C."/>
            <person name="Norbu N."/>
            <person name="Novod N."/>
            <person name="O'Neill B."/>
            <person name="Osman S."/>
            <person name="Markiewicz E."/>
            <person name="Oyono O.L."/>
            <person name="Patti C."/>
            <person name="Phunkhang P."/>
            <person name="Pierre F."/>
            <person name="Priest M."/>
            <person name="Raghuraman S."/>
            <person name="Rege F."/>
            <person name="Reyes R."/>
            <person name="Rise C."/>
            <person name="Rogov P."/>
            <person name="Ross K."/>
            <person name="Ryan E."/>
            <person name="Settipalli S."/>
            <person name="Shea T."/>
            <person name="Sherpa N."/>
            <person name="Shi L."/>
            <person name="Shih D."/>
            <person name="Sparrow T."/>
            <person name="Spaulding J."/>
            <person name="Stalker J."/>
            <person name="Stange-Thomann N."/>
            <person name="Stavropoulos S."/>
            <person name="Stone C."/>
            <person name="Strader C."/>
            <person name="Tesfaye S."/>
            <person name="Thomson T."/>
            <person name="Thoulutsang Y."/>
            <person name="Thoulutsang D."/>
            <person name="Topham K."/>
            <person name="Topping I."/>
            <person name="Tsamla T."/>
            <person name="Vassiliev H."/>
            <person name="Vo A."/>
            <person name="Wangchuk T."/>
            <person name="Wangdi T."/>
            <person name="Weiand M."/>
            <person name="Wilkinson J."/>
            <person name="Wilson A."/>
            <person name="Yadav S."/>
            <person name="Young G."/>
            <person name="Yu Q."/>
            <person name="Zembek L."/>
            <person name="Zhong D."/>
            <person name="Zimmer A."/>
            <person name="Zwirko Z."/>
            <person name="Jaffe D.B."/>
            <person name="Alvarez P."/>
            <person name="Brockman W."/>
            <person name="Butler J."/>
            <person name="Chin C."/>
            <person name="Gnerre S."/>
            <person name="Grabherr M."/>
            <person name="Kleber M."/>
            <person name="Mauceli E."/>
            <person name="MacCallum I."/>
        </authorList>
    </citation>
    <scope>NUCLEOTIDE SEQUENCE [LARGE SCALE GENOMIC DNA]</scope>
    <source>
        <strain evidence="11">Tai18E2 / Tucson 14021-0261.01</strain>
    </source>
</reference>
<sequence length="960" mass="103016">MEHHGSGFVASPWAAVLGHHSMASDAGFAAAAAAAHVQNHSMHHPIHSHHHHHSHSHPHPHPHSHPHHHPHLGTAGGMPMDLHVPQGFPYYRYREDALCWGDRKSMEEIGAAQSSVNARILELRKEKSRDAARSRRGKENYEFYELAKMLPLPAAITSQLDKASIIRLTISYLKLRDFSGHGDPPWTREASSSSKLKSAAIRRSPAVDLFEQHQGTHILQSLDGFALAVAADGRFLYISETVSIYLGLSQVEMTGSSIFDYIHQADHSEIAEQLGLSLTSGGGGGGGSSSSGGGGGGAGGGMASPTSGASDDGSGTHVAASMTQASTSGYKGYDRSFCVRMKSTLTKRGCHFKSSGYRVVLLLCKLRPQYTFSHSRKSQPPLLGMVALAIALPPPSVHEIRLECDMFVTRVNFDLRVAHCEPRVSDLLDYSPEDLVNKSLYSLCHAEDANRLRKSHSDLIEKGQVLTGYYRLMNKSGGYTWLQTCATVVCSTKNADEQNIICVNYVISNRENENMILDCCQLEPSPDSIKHEEGLGNDKSSGSPGGDASGEGNSHLSAGDMKLNSPKTDSEGHSHRGRGRNAAASHGSSLNSLTMIKDSPTPLGVEIDSGVLPTTVATPVPAATPPVQSTKRKRKTKASHHAEDQGQEQVIPEQPLPKLPTMEQRDHQPRSRLPSIVDEQPTSAADSAVKDLEQAMSKHLPSPAAVVSVAPPNTDFSADSLLKQQQQQQQLDPNEKSSTIQWIGTPYQQPPAPMPATALLRQLYANRESVIRATARQTPTGVGPGVFYGDQQTGPLPTPPGSESSYENQYLQLHSAASGGHPVGQKTSADAFTNLVSTYGGYHSSIDYHNAMTPPSSVSPRDSNQPGKAPPVLASNGGYDYAPDPLRGQYGTSSGDGVPAALPLKPQASYTATMHPSGSTTTEGGVTYSNLDQPQYFAPHSSFHLYHKGSPASGWYSTPS</sequence>
<feature type="region of interest" description="Disordered" evidence="7">
    <location>
        <begin position="279"/>
        <end position="318"/>
    </location>
</feature>
<evidence type="ECO:0000256" key="4">
    <source>
        <dbReference type="ARBA" id="ARBA00023125"/>
    </source>
</evidence>
<dbReference type="GO" id="GO:0000981">
    <property type="term" value="F:DNA-binding transcription factor activity, RNA polymerase II-specific"/>
    <property type="evidence" value="ECO:0007669"/>
    <property type="project" value="TreeGrafter"/>
</dbReference>
<accession>A0A0R1DU24</accession>
<evidence type="ECO:0000313" key="11">
    <source>
        <dbReference type="Proteomes" id="UP000002282"/>
    </source>
</evidence>
<dbReference type="FunFam" id="4.10.280.10:FF:000007">
    <property type="entry name" value="single-minded homolog 1 isoform X1"/>
    <property type="match status" value="1"/>
</dbReference>
<dbReference type="PANTHER" id="PTHR23043:SF26">
    <property type="entry name" value="PROTEIN TRACHEALESS"/>
    <property type="match status" value="1"/>
</dbReference>
<dbReference type="InterPro" id="IPR001610">
    <property type="entry name" value="PAC"/>
</dbReference>
<feature type="domain" description="BHLH" evidence="9">
    <location>
        <begin position="123"/>
        <end position="176"/>
    </location>
</feature>
<evidence type="ECO:0000256" key="5">
    <source>
        <dbReference type="ARBA" id="ARBA00023163"/>
    </source>
</evidence>
<evidence type="ECO:0000256" key="6">
    <source>
        <dbReference type="ARBA" id="ARBA00023242"/>
    </source>
</evidence>
<dbReference type="PROSITE" id="PS50112">
    <property type="entry name" value="PAS"/>
    <property type="match status" value="2"/>
</dbReference>
<organism evidence="10 11">
    <name type="scientific">Drosophila yakuba</name>
    <name type="common">Fruit fly</name>
    <dbReference type="NCBI Taxonomy" id="7245"/>
    <lineage>
        <taxon>Eukaryota</taxon>
        <taxon>Metazoa</taxon>
        <taxon>Ecdysozoa</taxon>
        <taxon>Arthropoda</taxon>
        <taxon>Hexapoda</taxon>
        <taxon>Insecta</taxon>
        <taxon>Pterygota</taxon>
        <taxon>Neoptera</taxon>
        <taxon>Endopterygota</taxon>
        <taxon>Diptera</taxon>
        <taxon>Brachycera</taxon>
        <taxon>Muscomorpha</taxon>
        <taxon>Ephydroidea</taxon>
        <taxon>Drosophilidae</taxon>
        <taxon>Drosophila</taxon>
        <taxon>Sophophora</taxon>
    </lineage>
</organism>
<feature type="region of interest" description="Disordered" evidence="7">
    <location>
        <begin position="615"/>
        <end position="686"/>
    </location>
</feature>
<dbReference type="SMART" id="SM00091">
    <property type="entry name" value="PAS"/>
    <property type="match status" value="2"/>
</dbReference>
<dbReference type="PANTHER" id="PTHR23043">
    <property type="entry name" value="HYPOXIA-INDUCIBLE FACTOR 1 ALPHA"/>
    <property type="match status" value="1"/>
</dbReference>
<feature type="domain" description="PAS" evidence="8">
    <location>
        <begin position="211"/>
        <end position="281"/>
    </location>
</feature>
<dbReference type="Pfam" id="PF23171">
    <property type="entry name" value="bHLH_HIF1A"/>
    <property type="match status" value="1"/>
</dbReference>
<proteinExistence type="predicted"/>
<dbReference type="GO" id="GO:0000977">
    <property type="term" value="F:RNA polymerase II transcription regulatory region sequence-specific DNA binding"/>
    <property type="evidence" value="ECO:0007669"/>
    <property type="project" value="TreeGrafter"/>
</dbReference>
<dbReference type="OrthoDB" id="6021714at2759"/>
<dbReference type="Pfam" id="PF08447">
    <property type="entry name" value="PAS_3"/>
    <property type="match status" value="1"/>
</dbReference>
<dbReference type="InterPro" id="IPR013767">
    <property type="entry name" value="PAS_fold"/>
</dbReference>
<dbReference type="Gene3D" id="3.30.450.20">
    <property type="entry name" value="PAS domain"/>
    <property type="match status" value="2"/>
</dbReference>
<dbReference type="Pfam" id="PF00989">
    <property type="entry name" value="PAS"/>
    <property type="match status" value="1"/>
</dbReference>
<dbReference type="GO" id="GO:0046983">
    <property type="term" value="F:protein dimerization activity"/>
    <property type="evidence" value="ECO:0007669"/>
    <property type="project" value="InterPro"/>
</dbReference>
<dbReference type="InterPro" id="IPR000014">
    <property type="entry name" value="PAS"/>
</dbReference>
<dbReference type="CDD" id="cd00130">
    <property type="entry name" value="PAS"/>
    <property type="match status" value="2"/>
</dbReference>
<name>A0A0R1DU24_DROYA</name>
<dbReference type="GO" id="GO:0045165">
    <property type="term" value="P:cell fate commitment"/>
    <property type="evidence" value="ECO:0007669"/>
    <property type="project" value="UniProtKB-ARBA"/>
</dbReference>
<evidence type="ECO:0000259" key="9">
    <source>
        <dbReference type="PROSITE" id="PS50888"/>
    </source>
</evidence>
<dbReference type="GO" id="GO:0005634">
    <property type="term" value="C:nucleus"/>
    <property type="evidence" value="ECO:0007669"/>
    <property type="project" value="UniProtKB-SubCell"/>
</dbReference>
<evidence type="ECO:0000313" key="10">
    <source>
        <dbReference type="EMBL" id="KRK00694.1"/>
    </source>
</evidence>
<feature type="compositionally biased region" description="Polar residues" evidence="7">
    <location>
        <begin position="853"/>
        <end position="866"/>
    </location>
</feature>
<feature type="domain" description="PAS" evidence="8">
    <location>
        <begin position="408"/>
        <end position="463"/>
    </location>
</feature>
<dbReference type="PROSITE" id="PS50888">
    <property type="entry name" value="BHLH"/>
    <property type="match status" value="1"/>
</dbReference>
<protein>
    <submittedName>
        <fullName evidence="10">Uncharacterized protein, isoform D</fullName>
    </submittedName>
</protein>
<dbReference type="SMART" id="SM00086">
    <property type="entry name" value="PAC"/>
    <property type="match status" value="1"/>
</dbReference>
<keyword evidence="5" id="KW-0804">Transcription</keyword>
<feature type="compositionally biased region" description="Gly residues" evidence="7">
    <location>
        <begin position="280"/>
        <end position="302"/>
    </location>
</feature>
<dbReference type="FunFam" id="3.30.450.20:FF:000089">
    <property type="entry name" value="Trachealess, isoform E"/>
    <property type="match status" value="1"/>
</dbReference>
<dbReference type="Gene3D" id="4.10.280.10">
    <property type="entry name" value="Helix-loop-helix DNA-binding domain"/>
    <property type="match status" value="1"/>
</dbReference>
<feature type="compositionally biased region" description="Basic residues" evidence="7">
    <location>
        <begin position="630"/>
        <end position="639"/>
    </location>
</feature>
<dbReference type="CDD" id="cd19733">
    <property type="entry name" value="bHLH-PAS_trachealess_like"/>
    <property type="match status" value="1"/>
</dbReference>
<dbReference type="InterPro" id="IPR013655">
    <property type="entry name" value="PAS_fold_3"/>
</dbReference>
<dbReference type="SUPFAM" id="SSF47459">
    <property type="entry name" value="HLH, helix-loop-helix DNA-binding domain"/>
    <property type="match status" value="1"/>
</dbReference>
<dbReference type="SMART" id="SM00353">
    <property type="entry name" value="HLH"/>
    <property type="match status" value="1"/>
</dbReference>
<reference evidence="10 11" key="2">
    <citation type="journal article" date="2007" name="PLoS Biol.">
        <title>Principles of genome evolution in the Drosophila melanogaster species group.</title>
        <authorList>
            <person name="Ranz J.M."/>
            <person name="Maurin D."/>
            <person name="Chan Y.S."/>
            <person name="von Grotthuss M."/>
            <person name="Hillier L.W."/>
            <person name="Roote J."/>
            <person name="Ashburner M."/>
            <person name="Bergman C.M."/>
        </authorList>
    </citation>
    <scope>NUCLEOTIDE SEQUENCE [LARGE SCALE GENOMIC DNA]</scope>
    <source>
        <strain evidence="11">Tai18E2 / Tucson 14021-0261.01</strain>
    </source>
</reference>
<comment type="subcellular location">
    <subcellularLocation>
        <location evidence="1">Nucleus</location>
    </subcellularLocation>
</comment>
<feature type="compositionally biased region" description="Basic residues" evidence="7">
    <location>
        <begin position="43"/>
        <end position="71"/>
    </location>
</feature>
<evidence type="ECO:0000256" key="7">
    <source>
        <dbReference type="SAM" id="MobiDB-lite"/>
    </source>
</evidence>
<gene>
    <name evidence="10" type="primary">Dyak\GE21022</name>
    <name evidence="10" type="synonym">dyak_GLEANR_4819</name>
    <name evidence="10" type="synonym">GE21022</name>
    <name evidence="10" type="ORF">Dyak_GE21022</name>
</gene>
<evidence type="ECO:0000256" key="1">
    <source>
        <dbReference type="ARBA" id="ARBA00004123"/>
    </source>
</evidence>
<dbReference type="InterPro" id="IPR011598">
    <property type="entry name" value="bHLH_dom"/>
</dbReference>
<dbReference type="SUPFAM" id="SSF55785">
    <property type="entry name" value="PYP-like sensor domain (PAS domain)"/>
    <property type="match status" value="2"/>
</dbReference>
<dbReference type="KEGG" id="dya:Dyak_GE21022"/>
<evidence type="ECO:0000256" key="3">
    <source>
        <dbReference type="ARBA" id="ARBA00023015"/>
    </source>
</evidence>
<keyword evidence="11" id="KW-1185">Reference proteome</keyword>
<keyword evidence="4" id="KW-0238">DNA-binding</keyword>